<name>A0A1G7CDM5_9RHOB</name>
<evidence type="ECO:0000256" key="3">
    <source>
        <dbReference type="ARBA" id="ARBA00022448"/>
    </source>
</evidence>
<keyword evidence="4" id="KW-1003">Cell membrane</keyword>
<protein>
    <submittedName>
        <fullName evidence="11">General secretion pathway protein M</fullName>
    </submittedName>
</protein>
<dbReference type="SUPFAM" id="SSF103054">
    <property type="entry name" value="General secretion pathway protein M, EpsM"/>
    <property type="match status" value="1"/>
</dbReference>
<dbReference type="Pfam" id="PF04612">
    <property type="entry name" value="T2SSM"/>
    <property type="match status" value="1"/>
</dbReference>
<keyword evidence="12" id="KW-1185">Reference proteome</keyword>
<sequence>MGERLIFFLLGLTRRERLLLAALALVVFPVAVWIGILQPLIERRDAARTELADALVLRQWVLEGAETAARLRQAGQGVDTRPIGIAGLENTLIAAGLREHVTDLSRRGGDVIELRFEDVPFVALGEWLGDVSLGWGYDISLFRVERGAEPGVVAASFNLVPRG</sequence>
<feature type="transmembrane region" description="Helical" evidence="10">
    <location>
        <begin position="20"/>
        <end position="41"/>
    </location>
</feature>
<gene>
    <name evidence="11" type="ORF">SAMN04488239_1189</name>
</gene>
<evidence type="ECO:0000256" key="9">
    <source>
        <dbReference type="ARBA" id="ARBA00023136"/>
    </source>
</evidence>
<evidence type="ECO:0000256" key="5">
    <source>
        <dbReference type="ARBA" id="ARBA00022519"/>
    </source>
</evidence>
<keyword evidence="5" id="KW-0997">Cell inner membrane</keyword>
<keyword evidence="6 10" id="KW-0812">Transmembrane</keyword>
<evidence type="ECO:0000256" key="10">
    <source>
        <dbReference type="SAM" id="Phobius"/>
    </source>
</evidence>
<keyword evidence="8 10" id="KW-1133">Transmembrane helix</keyword>
<evidence type="ECO:0000256" key="6">
    <source>
        <dbReference type="ARBA" id="ARBA00022692"/>
    </source>
</evidence>
<evidence type="ECO:0000313" key="11">
    <source>
        <dbReference type="EMBL" id="SDE37343.1"/>
    </source>
</evidence>
<evidence type="ECO:0000256" key="7">
    <source>
        <dbReference type="ARBA" id="ARBA00022927"/>
    </source>
</evidence>
<keyword evidence="7" id="KW-0653">Protein transport</keyword>
<organism evidence="11 12">
    <name type="scientific">Ruegeria marina</name>
    <dbReference type="NCBI Taxonomy" id="639004"/>
    <lineage>
        <taxon>Bacteria</taxon>
        <taxon>Pseudomonadati</taxon>
        <taxon>Pseudomonadota</taxon>
        <taxon>Alphaproteobacteria</taxon>
        <taxon>Rhodobacterales</taxon>
        <taxon>Roseobacteraceae</taxon>
        <taxon>Ruegeria</taxon>
    </lineage>
</organism>
<dbReference type="GO" id="GO:0015627">
    <property type="term" value="C:type II protein secretion system complex"/>
    <property type="evidence" value="ECO:0007669"/>
    <property type="project" value="InterPro"/>
</dbReference>
<dbReference type="Proteomes" id="UP000199628">
    <property type="component" value="Unassembled WGS sequence"/>
</dbReference>
<dbReference type="AlphaFoldDB" id="A0A1G7CDM5"/>
<comment type="similarity">
    <text evidence="2">Belongs to the GSP M family.</text>
</comment>
<keyword evidence="9 10" id="KW-0472">Membrane</keyword>
<reference evidence="12" key="1">
    <citation type="submission" date="2016-10" db="EMBL/GenBank/DDBJ databases">
        <authorList>
            <person name="Varghese N."/>
            <person name="Submissions S."/>
        </authorList>
    </citation>
    <scope>NUCLEOTIDE SEQUENCE [LARGE SCALE GENOMIC DNA]</scope>
    <source>
        <strain evidence="12">CGMCC 1.9108</strain>
    </source>
</reference>
<evidence type="ECO:0000256" key="4">
    <source>
        <dbReference type="ARBA" id="ARBA00022475"/>
    </source>
</evidence>
<dbReference type="GO" id="GO:0015628">
    <property type="term" value="P:protein secretion by the type II secretion system"/>
    <property type="evidence" value="ECO:0007669"/>
    <property type="project" value="InterPro"/>
</dbReference>
<comment type="subcellular location">
    <subcellularLocation>
        <location evidence="1">Cell inner membrane</location>
        <topology evidence="1">Single-pass membrane protein</topology>
    </subcellularLocation>
</comment>
<keyword evidence="3" id="KW-0813">Transport</keyword>
<dbReference type="STRING" id="639004.SAMN04488239_1189"/>
<dbReference type="InterPro" id="IPR007690">
    <property type="entry name" value="T2SS_GspM"/>
</dbReference>
<dbReference type="Gene3D" id="3.30.1360.100">
    <property type="entry name" value="General secretion pathway protein M, EpsM"/>
    <property type="match status" value="1"/>
</dbReference>
<dbReference type="RefSeq" id="WP_093036112.1">
    <property type="nucleotide sequence ID" value="NZ_FMZV01000018.1"/>
</dbReference>
<dbReference type="GO" id="GO:0005886">
    <property type="term" value="C:plasma membrane"/>
    <property type="evidence" value="ECO:0007669"/>
    <property type="project" value="UniProtKB-SubCell"/>
</dbReference>
<evidence type="ECO:0000256" key="2">
    <source>
        <dbReference type="ARBA" id="ARBA00010637"/>
    </source>
</evidence>
<accession>A0A1G7CDM5</accession>
<evidence type="ECO:0000313" key="12">
    <source>
        <dbReference type="Proteomes" id="UP000199628"/>
    </source>
</evidence>
<dbReference type="InterPro" id="IPR023229">
    <property type="entry name" value="T2SS_M_periplasmic_sf"/>
</dbReference>
<dbReference type="EMBL" id="FMZV01000018">
    <property type="protein sequence ID" value="SDE37343.1"/>
    <property type="molecule type" value="Genomic_DNA"/>
</dbReference>
<proteinExistence type="inferred from homology"/>
<evidence type="ECO:0000256" key="1">
    <source>
        <dbReference type="ARBA" id="ARBA00004377"/>
    </source>
</evidence>
<dbReference type="OrthoDB" id="7873424at2"/>
<evidence type="ECO:0000256" key="8">
    <source>
        <dbReference type="ARBA" id="ARBA00022989"/>
    </source>
</evidence>